<dbReference type="RefSeq" id="WP_014660908.1">
    <property type="nucleotide sequence ID" value="NC_017737.1"/>
</dbReference>
<gene>
    <name evidence="1" type="ordered locus">HCW_03795</name>
</gene>
<dbReference type="STRING" id="182217.HCW_03795"/>
<dbReference type="HOGENOM" id="CLU_2553583_0_0_7"/>
<dbReference type="Proteomes" id="UP000005010">
    <property type="component" value="Chromosome"/>
</dbReference>
<reference evidence="2" key="1">
    <citation type="submission" date="2012-04" db="EMBL/GenBank/DDBJ databases">
        <title>Complete genome sequence of Helicobacter cetorum strain MIT 00-7128.</title>
        <authorList>
            <person name="Kersulyte D."/>
            <person name="Berg D.E."/>
        </authorList>
    </citation>
    <scope>NUCLEOTIDE SEQUENCE [LARGE SCALE GENOMIC DNA]</scope>
    <source>
        <strain evidence="2">MIT 00-7128</strain>
    </source>
</reference>
<dbReference type="KEGG" id="hce:HCW_03795"/>
<protein>
    <submittedName>
        <fullName evidence="1">Uncharacterized protein</fullName>
    </submittedName>
</protein>
<accession>I0EM69</accession>
<organism evidence="1 2">
    <name type="scientific">Helicobacter cetorum (strain ATCC BAA-429 / MIT 00-7128)</name>
    <dbReference type="NCBI Taxonomy" id="182217"/>
    <lineage>
        <taxon>Bacteria</taxon>
        <taxon>Pseudomonadati</taxon>
        <taxon>Campylobacterota</taxon>
        <taxon>Epsilonproteobacteria</taxon>
        <taxon>Campylobacterales</taxon>
        <taxon>Helicobacteraceae</taxon>
        <taxon>Helicobacter</taxon>
    </lineage>
</organism>
<dbReference type="AlphaFoldDB" id="I0EM69"/>
<sequence length="82" mass="9518">MLKIILKNALKGFKQTLIGRYLGYCKAKIKTLIAKRFYYPHISYKHANQKSVFERLESLDFNEIQAYNKSLFERQLCGGGGI</sequence>
<dbReference type="PATRIC" id="fig|182217.3.peg.813"/>
<proteinExistence type="predicted"/>
<evidence type="ECO:0000313" key="1">
    <source>
        <dbReference type="EMBL" id="AFI04038.1"/>
    </source>
</evidence>
<evidence type="ECO:0000313" key="2">
    <source>
        <dbReference type="Proteomes" id="UP000005010"/>
    </source>
</evidence>
<name>I0EM69_HELC0</name>
<dbReference type="EMBL" id="CP003479">
    <property type="protein sequence ID" value="AFI04038.1"/>
    <property type="molecule type" value="Genomic_DNA"/>
</dbReference>
<keyword evidence="2" id="KW-1185">Reference proteome</keyword>